<dbReference type="Proteomes" id="UP001144673">
    <property type="component" value="Chromosome 6"/>
</dbReference>
<keyword evidence="3" id="KW-0732">Signal</keyword>
<evidence type="ECO:0000259" key="8">
    <source>
        <dbReference type="Pfam" id="PF00394"/>
    </source>
</evidence>
<feature type="domain" description="Plastocyanin-like" evidence="9">
    <location>
        <begin position="609"/>
        <end position="718"/>
    </location>
</feature>
<evidence type="ECO:0000256" key="6">
    <source>
        <dbReference type="ARBA" id="ARBA00023180"/>
    </source>
</evidence>
<dbReference type="Pfam" id="PF00394">
    <property type="entry name" value="Cu-oxidase"/>
    <property type="match status" value="1"/>
</dbReference>
<dbReference type="CDD" id="cd04205">
    <property type="entry name" value="CuRO_2_LCC_like"/>
    <property type="match status" value="1"/>
</dbReference>
<evidence type="ECO:0000256" key="1">
    <source>
        <dbReference type="ARBA" id="ARBA00010609"/>
    </source>
</evidence>
<evidence type="ECO:0000313" key="12">
    <source>
        <dbReference type="Proteomes" id="UP001144673"/>
    </source>
</evidence>
<dbReference type="SUPFAM" id="SSF49503">
    <property type="entry name" value="Cupredoxins"/>
    <property type="match status" value="3"/>
</dbReference>
<keyword evidence="7" id="KW-1133">Transmembrane helix</keyword>
<accession>A0A9W8UPM0</accession>
<evidence type="ECO:0000256" key="4">
    <source>
        <dbReference type="ARBA" id="ARBA00023002"/>
    </source>
</evidence>
<evidence type="ECO:0000259" key="9">
    <source>
        <dbReference type="Pfam" id="PF07731"/>
    </source>
</evidence>
<dbReference type="PROSITE" id="PS00080">
    <property type="entry name" value="MULTICOPPER_OXIDASE2"/>
    <property type="match status" value="1"/>
</dbReference>
<dbReference type="RefSeq" id="XP_056056248.1">
    <property type="nucleotide sequence ID" value="XM_056199398.1"/>
</dbReference>
<evidence type="ECO:0000256" key="5">
    <source>
        <dbReference type="ARBA" id="ARBA00023008"/>
    </source>
</evidence>
<keyword evidence="5" id="KW-0186">Copper</keyword>
<keyword evidence="4" id="KW-0560">Oxidoreductase</keyword>
<dbReference type="GeneID" id="80888496"/>
<evidence type="ECO:0008006" key="13">
    <source>
        <dbReference type="Google" id="ProtNLM"/>
    </source>
</evidence>
<protein>
    <recommendedName>
        <fullName evidence="13">Ferro-O2-oxidoreductase</fullName>
    </recommendedName>
</protein>
<evidence type="ECO:0000256" key="2">
    <source>
        <dbReference type="ARBA" id="ARBA00022723"/>
    </source>
</evidence>
<dbReference type="PANTHER" id="PTHR11709">
    <property type="entry name" value="MULTI-COPPER OXIDASE"/>
    <property type="match status" value="1"/>
</dbReference>
<reference evidence="11" key="1">
    <citation type="journal article" date="2023" name="Access Microbiol">
        <title>De-novo genome assembly for Akanthomyces muscarius, a biocontrol agent of insect agricultural pests.</title>
        <authorList>
            <person name="Erdos Z."/>
            <person name="Studholme D.J."/>
            <person name="Raymond B."/>
            <person name="Sharma M."/>
        </authorList>
    </citation>
    <scope>NUCLEOTIDE SEQUENCE</scope>
    <source>
        <strain evidence="11">Ve6</strain>
    </source>
</reference>
<name>A0A9W8UPM0_AKAMU</name>
<comment type="similarity">
    <text evidence="1">Belongs to the multicopper oxidase family.</text>
</comment>
<feature type="domain" description="Plastocyanin-like" evidence="10">
    <location>
        <begin position="194"/>
        <end position="313"/>
    </location>
</feature>
<dbReference type="Pfam" id="PF07732">
    <property type="entry name" value="Cu-oxidase_3"/>
    <property type="match status" value="1"/>
</dbReference>
<dbReference type="InterPro" id="IPR008972">
    <property type="entry name" value="Cupredoxin"/>
</dbReference>
<dbReference type="Pfam" id="PF07731">
    <property type="entry name" value="Cu-oxidase_2"/>
    <property type="match status" value="1"/>
</dbReference>
<dbReference type="EMBL" id="JAJHUN010000007">
    <property type="protein sequence ID" value="KAJ4156124.1"/>
    <property type="molecule type" value="Genomic_DNA"/>
</dbReference>
<keyword evidence="6" id="KW-0325">Glycoprotein</keyword>
<comment type="caution">
    <text evidence="11">The sequence shown here is derived from an EMBL/GenBank/DDBJ whole genome shotgun (WGS) entry which is preliminary data.</text>
</comment>
<gene>
    <name evidence="11" type="ORF">LMH87_001337</name>
</gene>
<sequence length="739" mass="81943">MSRRPQLGLTFASLIDCQKLAHSHQVRICFVRPPFAPWLLVPTEPLAYCWPDGCPALARAPSKVVYSYSRATIAGISYFDDLAVMYAGPDCPRGRRRWLPAIALSSGLFTILLSLFVLHALSRTATVQPAAGHVEHHEPSPEPITTHIDNFTPISTPTPTPVALPDPAEETGFVLNPKDHNNREPKTLRMTWNVTRELREPDGVEKQVYLINGQFPGPVIEARPGDELEVNVFNHVDDDADGVAVHWHGLIMNGANGMDGVVGVTQCAIVQNNNFTYRFTLDDRQHGTYWYHAHSHLQRADGLYGGIIIHRPADTETDLVKYSYEQEKLLLVGDWYHWPAKRVLEWYDKAEHFGYEPAPDSLLINGIGAYNCSKAVAARAVNCTMLQKPSIRLPDGDRVRLRVVNTGASAGFSMHLDQGTMEPLAVDGNGLVDNSTSAAGGFGVLYPGERLDVVLDKTTTSKSGRDETSINTLTIELDDGNMPLKNYALTRIQSFPMQDLGATAKRALTRRENVVEMLSLADVNGIVVSDEIAAATKPAETVVFYTTIKNRATHENRPAGLFNHSSWIVKDAFAPPLLAVDEEQWADLAKEPSPLQNFTVSTFEASAVGAKTRWLDMVINNLDDKGHPFHLHGQSFYVLLTHKGRKGEQGTYNPFDPESKHDDYPRAPFNHLLKDTVYIPRMGHVVLRLPLTNSGLWLAHCHILWHQAVGMSMVVRVGDVDQDARRVATEFCASQKVGL</sequence>
<evidence type="ECO:0000313" key="11">
    <source>
        <dbReference type="EMBL" id="KAJ4156124.1"/>
    </source>
</evidence>
<keyword evidence="7" id="KW-0812">Transmembrane</keyword>
<dbReference type="CDD" id="cd04206">
    <property type="entry name" value="CuRO_1_LCC_like"/>
    <property type="match status" value="1"/>
</dbReference>
<dbReference type="CDD" id="cd13910">
    <property type="entry name" value="CuRO_3_MCO_like_4"/>
    <property type="match status" value="1"/>
</dbReference>
<evidence type="ECO:0000259" key="10">
    <source>
        <dbReference type="Pfam" id="PF07732"/>
    </source>
</evidence>
<feature type="domain" description="Plastocyanin-like" evidence="8">
    <location>
        <begin position="328"/>
        <end position="456"/>
    </location>
</feature>
<dbReference type="GO" id="GO:0016491">
    <property type="term" value="F:oxidoreductase activity"/>
    <property type="evidence" value="ECO:0007669"/>
    <property type="project" value="UniProtKB-KW"/>
</dbReference>
<keyword evidence="2" id="KW-0479">Metal-binding</keyword>
<dbReference type="InterPro" id="IPR001117">
    <property type="entry name" value="Cu-oxidase_2nd"/>
</dbReference>
<proteinExistence type="inferred from homology"/>
<dbReference type="InterPro" id="IPR011706">
    <property type="entry name" value="Cu-oxidase_C"/>
</dbReference>
<dbReference type="AlphaFoldDB" id="A0A9W8UPM0"/>
<feature type="transmembrane region" description="Helical" evidence="7">
    <location>
        <begin position="98"/>
        <end position="121"/>
    </location>
</feature>
<keyword evidence="7" id="KW-0472">Membrane</keyword>
<dbReference type="InterPro" id="IPR045087">
    <property type="entry name" value="Cu-oxidase_fam"/>
</dbReference>
<keyword evidence="12" id="KW-1185">Reference proteome</keyword>
<dbReference type="InterPro" id="IPR002355">
    <property type="entry name" value="Cu_oxidase_Cu_BS"/>
</dbReference>
<evidence type="ECO:0000256" key="3">
    <source>
        <dbReference type="ARBA" id="ARBA00022729"/>
    </source>
</evidence>
<dbReference type="Gene3D" id="2.60.40.420">
    <property type="entry name" value="Cupredoxins - blue copper proteins"/>
    <property type="match status" value="3"/>
</dbReference>
<evidence type="ECO:0000256" key="7">
    <source>
        <dbReference type="SAM" id="Phobius"/>
    </source>
</evidence>
<dbReference type="GO" id="GO:0005507">
    <property type="term" value="F:copper ion binding"/>
    <property type="evidence" value="ECO:0007669"/>
    <property type="project" value="InterPro"/>
</dbReference>
<dbReference type="PANTHER" id="PTHR11709:SF414">
    <property type="entry name" value="ADR239WP"/>
    <property type="match status" value="1"/>
</dbReference>
<dbReference type="KEGG" id="amus:LMH87_001337"/>
<organism evidence="11 12">
    <name type="scientific">Akanthomyces muscarius</name>
    <name type="common">Entomopathogenic fungus</name>
    <name type="synonym">Lecanicillium muscarium</name>
    <dbReference type="NCBI Taxonomy" id="2231603"/>
    <lineage>
        <taxon>Eukaryota</taxon>
        <taxon>Fungi</taxon>
        <taxon>Dikarya</taxon>
        <taxon>Ascomycota</taxon>
        <taxon>Pezizomycotina</taxon>
        <taxon>Sordariomycetes</taxon>
        <taxon>Hypocreomycetidae</taxon>
        <taxon>Hypocreales</taxon>
        <taxon>Cordycipitaceae</taxon>
        <taxon>Akanthomyces</taxon>
    </lineage>
</organism>
<dbReference type="InterPro" id="IPR011707">
    <property type="entry name" value="Cu-oxidase-like_N"/>
</dbReference>